<feature type="chain" id="PRO_5031248463" evidence="1">
    <location>
        <begin position="20"/>
        <end position="232"/>
    </location>
</feature>
<evidence type="ECO:0000313" key="2">
    <source>
        <dbReference type="EMBL" id="CAE2206589.1"/>
    </source>
</evidence>
<accession>A0A7S4HQV0</accession>
<proteinExistence type="predicted"/>
<reference evidence="2" key="1">
    <citation type="submission" date="2021-01" db="EMBL/GenBank/DDBJ databases">
        <authorList>
            <person name="Corre E."/>
            <person name="Pelletier E."/>
            <person name="Niang G."/>
            <person name="Scheremetjew M."/>
            <person name="Finn R."/>
            <person name="Kale V."/>
            <person name="Holt S."/>
            <person name="Cochrane G."/>
            <person name="Meng A."/>
            <person name="Brown T."/>
            <person name="Cohen L."/>
        </authorList>
    </citation>
    <scope>NUCLEOTIDE SEQUENCE</scope>
    <source>
        <strain evidence="2">Isolate 1302-5</strain>
    </source>
</reference>
<name>A0A7S4HQV0_9STRA</name>
<evidence type="ECO:0000256" key="1">
    <source>
        <dbReference type="SAM" id="SignalP"/>
    </source>
</evidence>
<dbReference type="AlphaFoldDB" id="A0A7S4HQV0"/>
<feature type="signal peptide" evidence="1">
    <location>
        <begin position="1"/>
        <end position="19"/>
    </location>
</feature>
<keyword evidence="1" id="KW-0732">Signal</keyword>
<sequence length="232" mass="24983">MKAQRFVIACCSMFSFASAYSPIQPRIPSRRDFLSSALAVGSAVALGDPAANAQDLPAGFRPIPRRFIAALGDPNSSQGEGAASWGIWTVDPGPRGVFLRDSRRLVKEGIGPYGWKFDEGDWWLEEHGIVMETPDFPLEAGEYIVTGGRGASSVLTISSDGQWVLQGGAKLGDVTHLPCRAARYTEKKGVNVCLPSKARMGNFPVRPGATMPEVFGCSKQDYAILFNIGVPF</sequence>
<organism evidence="2">
    <name type="scientific">Odontella aurita</name>
    <dbReference type="NCBI Taxonomy" id="265563"/>
    <lineage>
        <taxon>Eukaryota</taxon>
        <taxon>Sar</taxon>
        <taxon>Stramenopiles</taxon>
        <taxon>Ochrophyta</taxon>
        <taxon>Bacillariophyta</taxon>
        <taxon>Mediophyceae</taxon>
        <taxon>Biddulphiophycidae</taxon>
        <taxon>Eupodiscales</taxon>
        <taxon>Odontellaceae</taxon>
        <taxon>Odontella</taxon>
    </lineage>
</organism>
<dbReference type="EMBL" id="HBKQ01004248">
    <property type="protein sequence ID" value="CAE2206589.1"/>
    <property type="molecule type" value="Transcribed_RNA"/>
</dbReference>
<dbReference type="PROSITE" id="PS51318">
    <property type="entry name" value="TAT"/>
    <property type="match status" value="1"/>
</dbReference>
<protein>
    <submittedName>
        <fullName evidence="2">Uncharacterized protein</fullName>
    </submittedName>
</protein>
<dbReference type="InterPro" id="IPR006311">
    <property type="entry name" value="TAT_signal"/>
</dbReference>
<gene>
    <name evidence="2" type="ORF">OAUR00152_LOCUS2898</name>
</gene>